<keyword evidence="3" id="KW-1185">Reference proteome</keyword>
<dbReference type="SUPFAM" id="SSF50346">
    <property type="entry name" value="PRC-barrel domain"/>
    <property type="match status" value="1"/>
</dbReference>
<name>A0A2T0RGA9_9ACTN</name>
<dbReference type="GO" id="GO:0030077">
    <property type="term" value="C:plasma membrane light-harvesting complex"/>
    <property type="evidence" value="ECO:0007669"/>
    <property type="project" value="InterPro"/>
</dbReference>
<dbReference type="InterPro" id="IPR011033">
    <property type="entry name" value="PRC_barrel-like_sf"/>
</dbReference>
<dbReference type="EMBL" id="PVZG01000025">
    <property type="protein sequence ID" value="PRY20140.1"/>
    <property type="molecule type" value="Genomic_DNA"/>
</dbReference>
<proteinExistence type="predicted"/>
<evidence type="ECO:0000313" key="3">
    <source>
        <dbReference type="Proteomes" id="UP000239209"/>
    </source>
</evidence>
<dbReference type="RefSeq" id="WP_106130686.1">
    <property type="nucleotide sequence ID" value="NZ_PVZG01000025.1"/>
</dbReference>
<dbReference type="InterPro" id="IPR027275">
    <property type="entry name" value="PRC-brl_dom"/>
</dbReference>
<evidence type="ECO:0000259" key="1">
    <source>
        <dbReference type="Pfam" id="PF05239"/>
    </source>
</evidence>
<sequence length="140" mass="15233">MAPQSSTSLVKLSDSGRVLADPAEDIRGRTVADPGGDELGKVEDLLIDEEEGKVRFLRVEHGGILGFGATPSFVPVDAITGITDDTVTVSESRERVAGAPRYDPDLVQGSEYFDQLYGYYGYTPYWGTGYLYPGFPYLRG</sequence>
<accession>A0A2T0RGA9</accession>
<protein>
    <submittedName>
        <fullName evidence="2">Sporulation protein YlmC with PRC-barrel domain</fullName>
    </submittedName>
</protein>
<dbReference type="Pfam" id="PF05239">
    <property type="entry name" value="PRC"/>
    <property type="match status" value="1"/>
</dbReference>
<dbReference type="PANTHER" id="PTHR36505">
    <property type="entry name" value="BLR1072 PROTEIN"/>
    <property type="match status" value="1"/>
</dbReference>
<comment type="caution">
    <text evidence="2">The sequence shown here is derived from an EMBL/GenBank/DDBJ whole genome shotgun (WGS) entry which is preliminary data.</text>
</comment>
<dbReference type="Proteomes" id="UP000239209">
    <property type="component" value="Unassembled WGS sequence"/>
</dbReference>
<dbReference type="OrthoDB" id="4738165at2"/>
<gene>
    <name evidence="2" type="ORF">CLV70_12521</name>
</gene>
<dbReference type="InterPro" id="IPR014747">
    <property type="entry name" value="Bac_photo_RC_H_C"/>
</dbReference>
<evidence type="ECO:0000313" key="2">
    <source>
        <dbReference type="EMBL" id="PRY20140.1"/>
    </source>
</evidence>
<feature type="domain" description="PRC-barrel" evidence="1">
    <location>
        <begin position="23"/>
        <end position="94"/>
    </location>
</feature>
<dbReference type="PANTHER" id="PTHR36505:SF1">
    <property type="entry name" value="BLR1072 PROTEIN"/>
    <property type="match status" value="1"/>
</dbReference>
<dbReference type="GO" id="GO:0019684">
    <property type="term" value="P:photosynthesis, light reaction"/>
    <property type="evidence" value="ECO:0007669"/>
    <property type="project" value="InterPro"/>
</dbReference>
<dbReference type="Gene3D" id="3.90.50.10">
    <property type="entry name" value="Photosynthetic Reaction Center, subunit H, domain 2"/>
    <property type="match status" value="1"/>
</dbReference>
<dbReference type="AlphaFoldDB" id="A0A2T0RGA9"/>
<organism evidence="2 3">
    <name type="scientific">Pseudosporangium ferrugineum</name>
    <dbReference type="NCBI Taxonomy" id="439699"/>
    <lineage>
        <taxon>Bacteria</taxon>
        <taxon>Bacillati</taxon>
        <taxon>Actinomycetota</taxon>
        <taxon>Actinomycetes</taxon>
        <taxon>Micromonosporales</taxon>
        <taxon>Micromonosporaceae</taxon>
        <taxon>Pseudosporangium</taxon>
    </lineage>
</organism>
<reference evidence="2 3" key="1">
    <citation type="submission" date="2018-03" db="EMBL/GenBank/DDBJ databases">
        <title>Genomic Encyclopedia of Archaeal and Bacterial Type Strains, Phase II (KMG-II): from individual species to whole genera.</title>
        <authorList>
            <person name="Goeker M."/>
        </authorList>
    </citation>
    <scope>NUCLEOTIDE SEQUENCE [LARGE SCALE GENOMIC DNA]</scope>
    <source>
        <strain evidence="2 3">DSM 45348</strain>
    </source>
</reference>